<keyword evidence="4 7" id="KW-0067">ATP-binding</keyword>
<dbReference type="Pfam" id="PF00270">
    <property type="entry name" value="DEAD"/>
    <property type="match status" value="1"/>
</dbReference>
<dbReference type="PROSITE" id="PS51194">
    <property type="entry name" value="HELICASE_CTER"/>
    <property type="match status" value="1"/>
</dbReference>
<dbReference type="CDD" id="cd18787">
    <property type="entry name" value="SF2_C_DEAD"/>
    <property type="match status" value="1"/>
</dbReference>
<dbReference type="Gene3D" id="3.40.50.300">
    <property type="entry name" value="P-loop containing nucleotide triphosphate hydrolases"/>
    <property type="match status" value="2"/>
</dbReference>
<evidence type="ECO:0000256" key="7">
    <source>
        <dbReference type="RuleBase" id="RU000492"/>
    </source>
</evidence>
<sequence length="417" mass="45967">MLFSSLDLAPDLQKAVEACGYRQMTPIQQQAIIPARRGKDLLANAQTGTGKTAAFTLPILQQMHDKPKVTQPNSPRALILTPTRELAEQLGETVKAYAQFLPFKVLAIYGGGKLSAQEKKLSAGVDILIATPGRLLEHLVACTVSLAQVEFLVMDEADRMLDMGFITDVTTLLQNTNKQRQTLLFSATSSQAVRNLANKLLKSPQIVSVAKQNATADTVEHVAYPVEERRKAELLITLIEEKNWYQVLVFTSTKAQADQLMLALKAEKITAALCHSDISHGARRRALADFKEGKIQVLIATEVAARGLDIDGLEHVVNVNLPYLAEDYVHRIGRTGRAGKKGQAISFVSREEERALNNIERLIGAKVKRISMPGFEVTGRDQLMDKVAKAPAKQRSNKTSQTKIIRTKITAVKDKKR</sequence>
<evidence type="ECO:0000259" key="9">
    <source>
        <dbReference type="PROSITE" id="PS51194"/>
    </source>
</evidence>
<evidence type="ECO:0000256" key="6">
    <source>
        <dbReference type="PROSITE-ProRule" id="PRU00552"/>
    </source>
</evidence>
<evidence type="ECO:0000259" key="8">
    <source>
        <dbReference type="PROSITE" id="PS51192"/>
    </source>
</evidence>
<accession>A0ABV8V2Y2</accession>
<dbReference type="GO" id="GO:0004386">
    <property type="term" value="F:helicase activity"/>
    <property type="evidence" value="ECO:0007669"/>
    <property type="project" value="UniProtKB-KW"/>
</dbReference>
<dbReference type="InterPro" id="IPR044742">
    <property type="entry name" value="DEAD/DEAH_RhlB"/>
</dbReference>
<gene>
    <name evidence="11" type="ORF">ACFOX3_08150</name>
</gene>
<keyword evidence="1 7" id="KW-0547">Nucleotide-binding</keyword>
<proteinExistence type="inferred from homology"/>
<dbReference type="EMBL" id="JBHSCX010000005">
    <property type="protein sequence ID" value="MFC4362270.1"/>
    <property type="molecule type" value="Genomic_DNA"/>
</dbReference>
<dbReference type="InterPro" id="IPR001650">
    <property type="entry name" value="Helicase_C-like"/>
</dbReference>
<feature type="domain" description="DEAD-box RNA helicase Q" evidence="10">
    <location>
        <begin position="1"/>
        <end position="29"/>
    </location>
</feature>
<dbReference type="CDD" id="cd00268">
    <property type="entry name" value="DEADc"/>
    <property type="match status" value="1"/>
</dbReference>
<keyword evidence="2 7" id="KW-0378">Hydrolase</keyword>
<dbReference type="GO" id="GO:0016787">
    <property type="term" value="F:hydrolase activity"/>
    <property type="evidence" value="ECO:0007669"/>
    <property type="project" value="UniProtKB-KW"/>
</dbReference>
<evidence type="ECO:0000259" key="10">
    <source>
        <dbReference type="PROSITE" id="PS51195"/>
    </source>
</evidence>
<dbReference type="InterPro" id="IPR011545">
    <property type="entry name" value="DEAD/DEAH_box_helicase_dom"/>
</dbReference>
<organism evidence="11 12">
    <name type="scientific">Simiduia curdlanivorans</name>
    <dbReference type="NCBI Taxonomy" id="1492769"/>
    <lineage>
        <taxon>Bacteria</taxon>
        <taxon>Pseudomonadati</taxon>
        <taxon>Pseudomonadota</taxon>
        <taxon>Gammaproteobacteria</taxon>
        <taxon>Cellvibrionales</taxon>
        <taxon>Cellvibrionaceae</taxon>
        <taxon>Simiduia</taxon>
    </lineage>
</organism>
<feature type="domain" description="Helicase C-terminal" evidence="9">
    <location>
        <begin position="231"/>
        <end position="378"/>
    </location>
</feature>
<name>A0ABV8V2Y2_9GAMM</name>
<evidence type="ECO:0000313" key="11">
    <source>
        <dbReference type="EMBL" id="MFC4362270.1"/>
    </source>
</evidence>
<evidence type="ECO:0000256" key="1">
    <source>
        <dbReference type="ARBA" id="ARBA00022741"/>
    </source>
</evidence>
<dbReference type="InterPro" id="IPR000629">
    <property type="entry name" value="RNA-helicase_DEAD-box_CS"/>
</dbReference>
<comment type="similarity">
    <text evidence="5 7">Belongs to the DEAD box helicase family.</text>
</comment>
<dbReference type="PANTHER" id="PTHR47959:SF13">
    <property type="entry name" value="ATP-DEPENDENT RNA HELICASE RHLE"/>
    <property type="match status" value="1"/>
</dbReference>
<dbReference type="EC" id="3.6.4.-" evidence="11"/>
<keyword evidence="3 7" id="KW-0347">Helicase</keyword>
<dbReference type="InterPro" id="IPR014014">
    <property type="entry name" value="RNA_helicase_DEAD_Q_motif"/>
</dbReference>
<dbReference type="SUPFAM" id="SSF52540">
    <property type="entry name" value="P-loop containing nucleoside triphosphate hydrolases"/>
    <property type="match status" value="1"/>
</dbReference>
<dbReference type="PROSITE" id="PS51195">
    <property type="entry name" value="Q_MOTIF"/>
    <property type="match status" value="1"/>
</dbReference>
<evidence type="ECO:0000256" key="3">
    <source>
        <dbReference type="ARBA" id="ARBA00022806"/>
    </source>
</evidence>
<dbReference type="PANTHER" id="PTHR47959">
    <property type="entry name" value="ATP-DEPENDENT RNA HELICASE RHLE-RELATED"/>
    <property type="match status" value="1"/>
</dbReference>
<dbReference type="PROSITE" id="PS51192">
    <property type="entry name" value="HELICASE_ATP_BIND_1"/>
    <property type="match status" value="1"/>
</dbReference>
<keyword evidence="12" id="KW-1185">Reference proteome</keyword>
<feature type="domain" description="Helicase ATP-binding" evidence="8">
    <location>
        <begin position="32"/>
        <end position="207"/>
    </location>
</feature>
<dbReference type="Pfam" id="PF00271">
    <property type="entry name" value="Helicase_C"/>
    <property type="match status" value="1"/>
</dbReference>
<comment type="caution">
    <text evidence="11">The sequence shown here is derived from an EMBL/GenBank/DDBJ whole genome shotgun (WGS) entry which is preliminary data.</text>
</comment>
<dbReference type="SMART" id="SM00490">
    <property type="entry name" value="HELICc"/>
    <property type="match status" value="1"/>
</dbReference>
<dbReference type="InterPro" id="IPR050079">
    <property type="entry name" value="DEAD_box_RNA_helicase"/>
</dbReference>
<dbReference type="InterPro" id="IPR014001">
    <property type="entry name" value="Helicase_ATP-bd"/>
</dbReference>
<evidence type="ECO:0000256" key="4">
    <source>
        <dbReference type="ARBA" id="ARBA00022840"/>
    </source>
</evidence>
<evidence type="ECO:0000256" key="5">
    <source>
        <dbReference type="ARBA" id="ARBA00038437"/>
    </source>
</evidence>
<dbReference type="PROSITE" id="PS00039">
    <property type="entry name" value="DEAD_ATP_HELICASE"/>
    <property type="match status" value="1"/>
</dbReference>
<evidence type="ECO:0000256" key="2">
    <source>
        <dbReference type="ARBA" id="ARBA00022801"/>
    </source>
</evidence>
<dbReference type="SMART" id="SM00487">
    <property type="entry name" value="DEXDc"/>
    <property type="match status" value="1"/>
</dbReference>
<evidence type="ECO:0000313" key="12">
    <source>
        <dbReference type="Proteomes" id="UP001595840"/>
    </source>
</evidence>
<dbReference type="Proteomes" id="UP001595840">
    <property type="component" value="Unassembled WGS sequence"/>
</dbReference>
<dbReference type="InterPro" id="IPR027417">
    <property type="entry name" value="P-loop_NTPase"/>
</dbReference>
<protein>
    <submittedName>
        <fullName evidence="11">DEAD/DEAH box helicase</fullName>
        <ecNumber evidence="11">3.6.4.-</ecNumber>
    </submittedName>
</protein>
<reference evidence="12" key="1">
    <citation type="journal article" date="2019" name="Int. J. Syst. Evol. Microbiol.">
        <title>The Global Catalogue of Microorganisms (GCM) 10K type strain sequencing project: providing services to taxonomists for standard genome sequencing and annotation.</title>
        <authorList>
            <consortium name="The Broad Institute Genomics Platform"/>
            <consortium name="The Broad Institute Genome Sequencing Center for Infectious Disease"/>
            <person name="Wu L."/>
            <person name="Ma J."/>
        </authorList>
    </citation>
    <scope>NUCLEOTIDE SEQUENCE [LARGE SCALE GENOMIC DNA]</scope>
    <source>
        <strain evidence="12">CECT 8570</strain>
    </source>
</reference>
<dbReference type="RefSeq" id="WP_290265506.1">
    <property type="nucleotide sequence ID" value="NZ_JAUFQG010000006.1"/>
</dbReference>
<feature type="short sequence motif" description="Q motif" evidence="6">
    <location>
        <begin position="1"/>
        <end position="29"/>
    </location>
</feature>